<comment type="subcellular location">
    <subcellularLocation>
        <location evidence="1">Nucleus</location>
    </subcellularLocation>
</comment>
<evidence type="ECO:0000256" key="5">
    <source>
        <dbReference type="ARBA" id="ARBA00023242"/>
    </source>
</evidence>
<keyword evidence="5" id="KW-0539">Nucleus</keyword>
<protein>
    <recommendedName>
        <fullName evidence="10">Suppressor of forked domain-containing protein</fullName>
    </recommendedName>
</protein>
<evidence type="ECO:0000256" key="4">
    <source>
        <dbReference type="ARBA" id="ARBA00023187"/>
    </source>
</evidence>
<dbReference type="RefSeq" id="XP_002546967.1">
    <property type="nucleotide sequence ID" value="XM_002546921.1"/>
</dbReference>
<dbReference type="SUPFAM" id="SSF48452">
    <property type="entry name" value="TPR-like"/>
    <property type="match status" value="1"/>
</dbReference>
<dbReference type="GO" id="GO:0000243">
    <property type="term" value="C:commitment complex"/>
    <property type="evidence" value="ECO:0007669"/>
    <property type="project" value="TreeGrafter"/>
</dbReference>
<name>C5M5Z3_CANTT</name>
<dbReference type="GO" id="GO:0071004">
    <property type="term" value="C:U2-type prespliceosome"/>
    <property type="evidence" value="ECO:0007669"/>
    <property type="project" value="TreeGrafter"/>
</dbReference>
<dbReference type="PANTHER" id="PTHR17204:SF5">
    <property type="entry name" value="PRE-MRNA-PROCESSING FACTOR 39"/>
    <property type="match status" value="1"/>
</dbReference>
<gene>
    <name evidence="8" type="ORF">CTRG_01274</name>
</gene>
<dbReference type="InterPro" id="IPR011990">
    <property type="entry name" value="TPR-like_helical_dom_sf"/>
</dbReference>
<dbReference type="InterPro" id="IPR003107">
    <property type="entry name" value="HAT"/>
</dbReference>
<feature type="region of interest" description="Disordered" evidence="7">
    <location>
        <begin position="644"/>
        <end position="665"/>
    </location>
</feature>
<keyword evidence="4" id="KW-0508">mRNA splicing</keyword>
<proteinExistence type="inferred from homology"/>
<dbReference type="SMART" id="SM00386">
    <property type="entry name" value="HAT"/>
    <property type="match status" value="5"/>
</dbReference>
<dbReference type="eggNOG" id="KOG1258">
    <property type="taxonomic scope" value="Eukaryota"/>
</dbReference>
<evidence type="ECO:0000313" key="8">
    <source>
        <dbReference type="EMBL" id="EER34412.1"/>
    </source>
</evidence>
<dbReference type="GO" id="GO:0000395">
    <property type="term" value="P:mRNA 5'-splice site recognition"/>
    <property type="evidence" value="ECO:0007669"/>
    <property type="project" value="TreeGrafter"/>
</dbReference>
<dbReference type="Gene3D" id="1.25.40.10">
    <property type="entry name" value="Tetratricopeptide repeat domain"/>
    <property type="match status" value="2"/>
</dbReference>
<dbReference type="InterPro" id="IPR059164">
    <property type="entry name" value="HAT_PRP39_C"/>
</dbReference>
<evidence type="ECO:0000313" key="9">
    <source>
        <dbReference type="Proteomes" id="UP000002037"/>
    </source>
</evidence>
<dbReference type="Pfam" id="PF23241">
    <property type="entry name" value="HAT_PRP39_C"/>
    <property type="match status" value="1"/>
</dbReference>
<evidence type="ECO:0000256" key="7">
    <source>
        <dbReference type="SAM" id="MobiDB-lite"/>
    </source>
</evidence>
<dbReference type="VEuPathDB" id="FungiDB:CTRG_01274"/>
<dbReference type="Pfam" id="PF23240">
    <property type="entry name" value="HAT_PRP39_N"/>
    <property type="match status" value="1"/>
</dbReference>
<accession>C5M5Z3</accession>
<evidence type="ECO:0000256" key="2">
    <source>
        <dbReference type="ARBA" id="ARBA00022664"/>
    </source>
</evidence>
<dbReference type="KEGG" id="ctp:CTRG_01274"/>
<dbReference type="STRING" id="294747.C5M5Z3"/>
<dbReference type="GO" id="GO:0030627">
    <property type="term" value="F:pre-mRNA 5'-splice site binding"/>
    <property type="evidence" value="ECO:0007669"/>
    <property type="project" value="TreeGrafter"/>
</dbReference>
<keyword evidence="2" id="KW-0507">mRNA processing</keyword>
<feature type="region of interest" description="Disordered" evidence="7">
    <location>
        <begin position="456"/>
        <end position="477"/>
    </location>
</feature>
<evidence type="ECO:0000256" key="6">
    <source>
        <dbReference type="ARBA" id="ARBA00038019"/>
    </source>
</evidence>
<keyword evidence="3" id="KW-0677">Repeat</keyword>
<evidence type="ECO:0000256" key="1">
    <source>
        <dbReference type="ARBA" id="ARBA00004123"/>
    </source>
</evidence>
<dbReference type="GO" id="GO:0005685">
    <property type="term" value="C:U1 snRNP"/>
    <property type="evidence" value="ECO:0007669"/>
    <property type="project" value="TreeGrafter"/>
</dbReference>
<feature type="compositionally biased region" description="Low complexity" evidence="7">
    <location>
        <begin position="644"/>
        <end position="661"/>
    </location>
</feature>
<evidence type="ECO:0000256" key="3">
    <source>
        <dbReference type="ARBA" id="ARBA00022737"/>
    </source>
</evidence>
<organism evidence="8 9">
    <name type="scientific">Candida tropicalis (strain ATCC MYA-3404 / T1)</name>
    <name type="common">Yeast</name>
    <dbReference type="NCBI Taxonomy" id="294747"/>
    <lineage>
        <taxon>Eukaryota</taxon>
        <taxon>Fungi</taxon>
        <taxon>Dikarya</taxon>
        <taxon>Ascomycota</taxon>
        <taxon>Saccharomycotina</taxon>
        <taxon>Pichiomycetes</taxon>
        <taxon>Debaryomycetaceae</taxon>
        <taxon>Candida/Lodderomyces clade</taxon>
        <taxon>Candida</taxon>
    </lineage>
</organism>
<reference evidence="8 9" key="1">
    <citation type="journal article" date="2009" name="Nature">
        <title>Evolution of pathogenicity and sexual reproduction in eight Candida genomes.</title>
        <authorList>
            <person name="Butler G."/>
            <person name="Rasmussen M.D."/>
            <person name="Lin M.F."/>
            <person name="Santos M.A."/>
            <person name="Sakthikumar S."/>
            <person name="Munro C.A."/>
            <person name="Rheinbay E."/>
            <person name="Grabherr M."/>
            <person name="Forche A."/>
            <person name="Reedy J.L."/>
            <person name="Agrafioti I."/>
            <person name="Arnaud M.B."/>
            <person name="Bates S."/>
            <person name="Brown A.J."/>
            <person name="Brunke S."/>
            <person name="Costanzo M.C."/>
            <person name="Fitzpatrick D.A."/>
            <person name="de Groot P.W."/>
            <person name="Harris D."/>
            <person name="Hoyer L.L."/>
            <person name="Hube B."/>
            <person name="Klis F.M."/>
            <person name="Kodira C."/>
            <person name="Lennard N."/>
            <person name="Logue M.E."/>
            <person name="Martin R."/>
            <person name="Neiman A.M."/>
            <person name="Nikolaou E."/>
            <person name="Quail M.A."/>
            <person name="Quinn J."/>
            <person name="Santos M.C."/>
            <person name="Schmitzberger F.F."/>
            <person name="Sherlock G."/>
            <person name="Shah P."/>
            <person name="Silverstein K.A."/>
            <person name="Skrzypek M.S."/>
            <person name="Soll D."/>
            <person name="Staggs R."/>
            <person name="Stansfield I."/>
            <person name="Stumpf M.P."/>
            <person name="Sudbery P.E."/>
            <person name="Srikantha T."/>
            <person name="Zeng Q."/>
            <person name="Berman J."/>
            <person name="Berriman M."/>
            <person name="Heitman J."/>
            <person name="Gow N.A."/>
            <person name="Lorenz M.C."/>
            <person name="Birren B.W."/>
            <person name="Kellis M."/>
            <person name="Cuomo C.A."/>
        </authorList>
    </citation>
    <scope>NUCLEOTIDE SEQUENCE [LARGE SCALE GENOMIC DNA]</scope>
    <source>
        <strain evidence="9">ATCC MYA-3404 / T1</strain>
    </source>
</reference>
<dbReference type="GeneID" id="8301000"/>
<dbReference type="EMBL" id="GG692396">
    <property type="protein sequence ID" value="EER34412.1"/>
    <property type="molecule type" value="Genomic_DNA"/>
</dbReference>
<dbReference type="Proteomes" id="UP000002037">
    <property type="component" value="Unassembled WGS sequence"/>
</dbReference>
<dbReference type="OrthoDB" id="10265668at2759"/>
<sequence length="735" mass="86990">MSVLHLPQDLEDTLRVTSSPSSAIPSSILSLINDISQDLNNIDKWNQLFKQFQYQINQYEDPTKTPKELKEIIYQNYEKLLSRYPYLETIWEDWSNLELSINGNESYQNILRMSIENYPNSIKLWTNYLKTMIETNKDNVELIRGLYKQALIQNEYDFNSHELWNLIIEFETKLKDDSIELCELYIRVLKVPLYHYSQYYNQFTELNKKFNIELIIPKDELINYYKEFGYVDNYDKVSMIEKYQIVDNYLSNIFNKTQEKVNSNWQFESLFEYTKFDLKTQQEIKNEKESWIKYIDQEINIYKQSDHSKEEFNLICNLFERSLVPNCFDCELWLKYINFIKESNQDDDDDDEKMNKIKDIYIRINSKLIPLDETITRFNYVYFLKELKEFNQSNEYLINWIKLYSGGNSKTYYKLPYLKTFKELIKLWEELISRKKLISNYEFVINQYFNTHDKLPKKEEDQSSTSTSNDDNNNENDDKLELSKSLITSIINFINDESICLIVVSYLNQLLKQNDISTIRSFFNKFHSFNCFKKSTQFWRFYFNLESSSSIGGNLSNLKLIMNYIKYSTQLPKSIIDAFIELNYKICGDNIKEYLQLNNGISDDTLIRKDLDTCNSIFYNKTTIKRQARNNYIIANINHNGNNITPTSSSSSSSINITTGSKPKKRVTTNEDEFLSLSSKHIGHPGIFVDAIPQITNKIMGTDIDLTNSNLTIPPLPLFRNVEKASLPIKYPPKN</sequence>
<evidence type="ECO:0008006" key="10">
    <source>
        <dbReference type="Google" id="ProtNLM"/>
    </source>
</evidence>
<dbReference type="AlphaFoldDB" id="C5M5Z3"/>
<comment type="similarity">
    <text evidence="6">Belongs to the PRP39 family.</text>
</comment>
<keyword evidence="9" id="KW-1185">Reference proteome</keyword>
<dbReference type="HOGENOM" id="CLU_024449_0_0_1"/>
<dbReference type="PANTHER" id="PTHR17204">
    <property type="entry name" value="PRE-MRNA PROCESSING PROTEIN PRP39-RELATED"/>
    <property type="match status" value="1"/>
</dbReference>